<evidence type="ECO:0000313" key="3">
    <source>
        <dbReference type="Proteomes" id="UP000499080"/>
    </source>
</evidence>
<reference evidence="2 3" key="1">
    <citation type="journal article" date="2019" name="Sci. Rep.">
        <title>Orb-weaving spider Araneus ventricosus genome elucidates the spidroin gene catalogue.</title>
        <authorList>
            <person name="Kono N."/>
            <person name="Nakamura H."/>
            <person name="Ohtoshi R."/>
            <person name="Moran D.A.P."/>
            <person name="Shinohara A."/>
            <person name="Yoshida Y."/>
            <person name="Fujiwara M."/>
            <person name="Mori M."/>
            <person name="Tomita M."/>
            <person name="Arakawa K."/>
        </authorList>
    </citation>
    <scope>NUCLEOTIDE SEQUENCE [LARGE SCALE GENOMIC DNA]</scope>
</reference>
<feature type="compositionally biased region" description="Polar residues" evidence="1">
    <location>
        <begin position="100"/>
        <end position="110"/>
    </location>
</feature>
<comment type="caution">
    <text evidence="2">The sequence shown here is derived from an EMBL/GenBank/DDBJ whole genome shotgun (WGS) entry which is preliminary data.</text>
</comment>
<feature type="region of interest" description="Disordered" evidence="1">
    <location>
        <begin position="76"/>
        <end position="110"/>
    </location>
</feature>
<organism evidence="2 3">
    <name type="scientific">Araneus ventricosus</name>
    <name type="common">Orbweaver spider</name>
    <name type="synonym">Epeira ventricosa</name>
    <dbReference type="NCBI Taxonomy" id="182803"/>
    <lineage>
        <taxon>Eukaryota</taxon>
        <taxon>Metazoa</taxon>
        <taxon>Ecdysozoa</taxon>
        <taxon>Arthropoda</taxon>
        <taxon>Chelicerata</taxon>
        <taxon>Arachnida</taxon>
        <taxon>Araneae</taxon>
        <taxon>Araneomorphae</taxon>
        <taxon>Entelegynae</taxon>
        <taxon>Araneoidea</taxon>
        <taxon>Araneidae</taxon>
        <taxon>Araneus</taxon>
    </lineage>
</organism>
<protein>
    <submittedName>
        <fullName evidence="2">Uncharacterized protein</fullName>
    </submittedName>
</protein>
<dbReference type="Proteomes" id="UP000499080">
    <property type="component" value="Unassembled WGS sequence"/>
</dbReference>
<accession>A0A4Y2MYU5</accession>
<dbReference type="EMBL" id="BGPR01007983">
    <property type="protein sequence ID" value="GBN30806.1"/>
    <property type="molecule type" value="Genomic_DNA"/>
</dbReference>
<gene>
    <name evidence="2" type="ORF">AVEN_158846_1</name>
</gene>
<evidence type="ECO:0000256" key="1">
    <source>
        <dbReference type="SAM" id="MobiDB-lite"/>
    </source>
</evidence>
<name>A0A4Y2MYU5_ARAVE</name>
<keyword evidence="3" id="KW-1185">Reference proteome</keyword>
<evidence type="ECO:0000313" key="2">
    <source>
        <dbReference type="EMBL" id="GBN30806.1"/>
    </source>
</evidence>
<dbReference type="AlphaFoldDB" id="A0A4Y2MYU5"/>
<sequence length="110" mass="12271">MYTVSGTKKQHVQGCPAFYHHASSLHVHFPSRFFSVKEPPIQTTPNSSDSLQKFGNLSLEFGAGHQVLTTYQSLVSAEKNPDRKMPNFSGRSPRFVDLSETVTESQLSKN</sequence>
<proteinExistence type="predicted"/>